<dbReference type="SUPFAM" id="SSF51445">
    <property type="entry name" value="(Trans)glycosidases"/>
    <property type="match status" value="1"/>
</dbReference>
<feature type="region of interest" description="Disordered" evidence="4">
    <location>
        <begin position="600"/>
        <end position="619"/>
    </location>
</feature>
<evidence type="ECO:0000313" key="7">
    <source>
        <dbReference type="EMBL" id="MCF2497199.1"/>
    </source>
</evidence>
<dbReference type="InterPro" id="IPR006102">
    <property type="entry name" value="Ig-like_GH2"/>
</dbReference>
<dbReference type="SUPFAM" id="SSF49303">
    <property type="entry name" value="beta-Galactosidase/glucuronidase domain"/>
    <property type="match status" value="1"/>
</dbReference>
<name>A0A9X1TQU2_9BACT</name>
<dbReference type="InterPro" id="IPR013783">
    <property type="entry name" value="Ig-like_fold"/>
</dbReference>
<sequence length="619" mass="70831">MQNHTNYGSSKSREANVEDLTFQDDLPRAVLRPNEYVLLDGEWKFAVDPNDRGITESWYVRHDFSQTAQWPGSVEQHLAASQQDVASWTDKIVVWYEREFELSQEALAEHDTDSILQLTFGACGYETRVWLNGHLLSTIEGEQVHMGEYTSFSYELEVLRPVNKLTVRVTSSMDADIPRGKQESHVYKRGGIWYQTFTGAVRSIWLERVERNRLRSRVGVVSIIEDNLVRFTLTTRIHDPGQYKIKLSVFGAESGKYDRLVAEDEFPLVLVAGQKAQRLVLDMPDALLWSPETPNQYRLVAQLIDEKGDISEIETKFGLRKFEARGSRLYLNNLPVYLDGILYQPGNASYDQIKKHLLAMKELGCNLVRIHIAGVDPRIYKLADKIGILLWVEVPSPHQSTKKSRENHRAELMRMLALIGTHPSVVIWSLYNEDWGAQDIAVNVDTRQYIIDMYHFMQIAYPQFIVVDNDGWQHISFEGRLKSDLLTAHLYTPDLNHWKWMLDELTAGNLNSVAAFPLVVGDPFFYRKQVPLIVSEWGGFGFENYGGPVDDSARASQIALFKKELRKRSFSGDVYTQATNIEDERNGLIDFETGELTVPAGLLTSSPDPDQEINRNDRH</sequence>
<keyword evidence="3" id="KW-0326">Glycosidase</keyword>
<accession>A0A9X1TQU2</accession>
<evidence type="ECO:0000256" key="4">
    <source>
        <dbReference type="SAM" id="MobiDB-lite"/>
    </source>
</evidence>
<proteinExistence type="inferred from homology"/>
<dbReference type="SUPFAM" id="SSF49785">
    <property type="entry name" value="Galactose-binding domain-like"/>
    <property type="match status" value="1"/>
</dbReference>
<dbReference type="Gene3D" id="2.60.120.260">
    <property type="entry name" value="Galactose-binding domain-like"/>
    <property type="match status" value="1"/>
</dbReference>
<evidence type="ECO:0000256" key="1">
    <source>
        <dbReference type="ARBA" id="ARBA00007401"/>
    </source>
</evidence>
<reference evidence="7" key="1">
    <citation type="submission" date="2022-01" db="EMBL/GenBank/DDBJ databases">
        <title>Novel species in genus Dyadobacter.</title>
        <authorList>
            <person name="Ma C."/>
        </authorList>
    </citation>
    <scope>NUCLEOTIDE SEQUENCE</scope>
    <source>
        <strain evidence="7">CY357</strain>
    </source>
</reference>
<dbReference type="Pfam" id="PF02836">
    <property type="entry name" value="Glyco_hydro_2_C"/>
    <property type="match status" value="1"/>
</dbReference>
<feature type="domain" description="Glycoside hydrolase family 2 catalytic" evidence="6">
    <location>
        <begin position="325"/>
        <end position="455"/>
    </location>
</feature>
<dbReference type="Pfam" id="PF00703">
    <property type="entry name" value="Glyco_hydro_2"/>
    <property type="match status" value="1"/>
</dbReference>
<organism evidence="7 8">
    <name type="scientific">Dyadobacter chenhuakuii</name>
    <dbReference type="NCBI Taxonomy" id="2909339"/>
    <lineage>
        <taxon>Bacteria</taxon>
        <taxon>Pseudomonadati</taxon>
        <taxon>Bacteroidota</taxon>
        <taxon>Cytophagia</taxon>
        <taxon>Cytophagales</taxon>
        <taxon>Spirosomataceae</taxon>
        <taxon>Dyadobacter</taxon>
    </lineage>
</organism>
<evidence type="ECO:0000256" key="2">
    <source>
        <dbReference type="ARBA" id="ARBA00022801"/>
    </source>
</evidence>
<comment type="caution">
    <text evidence="7">The sequence shown here is derived from an EMBL/GenBank/DDBJ whole genome shotgun (WGS) entry which is preliminary data.</text>
</comment>
<gene>
    <name evidence="7" type="ORF">L0661_02700</name>
</gene>
<dbReference type="InterPro" id="IPR017853">
    <property type="entry name" value="GH"/>
</dbReference>
<dbReference type="Gene3D" id="2.60.40.10">
    <property type="entry name" value="Immunoglobulins"/>
    <property type="match status" value="1"/>
</dbReference>
<dbReference type="InterPro" id="IPR008979">
    <property type="entry name" value="Galactose-bd-like_sf"/>
</dbReference>
<dbReference type="AlphaFoldDB" id="A0A9X1TQU2"/>
<evidence type="ECO:0000313" key="8">
    <source>
        <dbReference type="Proteomes" id="UP001139411"/>
    </source>
</evidence>
<dbReference type="EMBL" id="JAKFFV010000002">
    <property type="protein sequence ID" value="MCF2497199.1"/>
    <property type="molecule type" value="Genomic_DNA"/>
</dbReference>
<dbReference type="GO" id="GO:0005975">
    <property type="term" value="P:carbohydrate metabolic process"/>
    <property type="evidence" value="ECO:0007669"/>
    <property type="project" value="InterPro"/>
</dbReference>
<evidence type="ECO:0000259" key="5">
    <source>
        <dbReference type="Pfam" id="PF00703"/>
    </source>
</evidence>
<dbReference type="PANTHER" id="PTHR42732">
    <property type="entry name" value="BETA-GALACTOSIDASE"/>
    <property type="match status" value="1"/>
</dbReference>
<dbReference type="Gene3D" id="3.20.20.80">
    <property type="entry name" value="Glycosidases"/>
    <property type="match status" value="1"/>
</dbReference>
<comment type="similarity">
    <text evidence="1">Belongs to the glycosyl hydrolase 2 family.</text>
</comment>
<evidence type="ECO:0000259" key="6">
    <source>
        <dbReference type="Pfam" id="PF02836"/>
    </source>
</evidence>
<dbReference type="RefSeq" id="WP_235158444.1">
    <property type="nucleotide sequence ID" value="NZ_JAKFFV010000002.1"/>
</dbReference>
<dbReference type="InterPro" id="IPR006103">
    <property type="entry name" value="Glyco_hydro_2_cat"/>
</dbReference>
<dbReference type="Proteomes" id="UP001139411">
    <property type="component" value="Unassembled WGS sequence"/>
</dbReference>
<dbReference type="GO" id="GO:0004553">
    <property type="term" value="F:hydrolase activity, hydrolyzing O-glycosyl compounds"/>
    <property type="evidence" value="ECO:0007669"/>
    <property type="project" value="InterPro"/>
</dbReference>
<dbReference type="InterPro" id="IPR051913">
    <property type="entry name" value="GH2_Domain-Containing"/>
</dbReference>
<dbReference type="PANTHER" id="PTHR42732:SF2">
    <property type="entry name" value="BETA-MANNOSIDASE"/>
    <property type="match status" value="1"/>
</dbReference>
<evidence type="ECO:0000256" key="3">
    <source>
        <dbReference type="ARBA" id="ARBA00023295"/>
    </source>
</evidence>
<feature type="domain" description="Glycoside hydrolase family 2 immunoglobulin-like beta-sandwich" evidence="5">
    <location>
        <begin position="225"/>
        <end position="320"/>
    </location>
</feature>
<keyword evidence="2 7" id="KW-0378">Hydrolase</keyword>
<dbReference type="InterPro" id="IPR036156">
    <property type="entry name" value="Beta-gal/glucu_dom_sf"/>
</dbReference>
<protein>
    <submittedName>
        <fullName evidence="7">Glycoside hydrolase family 2</fullName>
    </submittedName>
</protein>